<dbReference type="CDD" id="cd02208">
    <property type="entry name" value="cupin_RmlC-like"/>
    <property type="match status" value="1"/>
</dbReference>
<sequence length="539" mass="61330">MGFIKCHGRCDSGAHHYLCYDLRRKYYGWNYGRRRKGLSTAESNFHTHSERNERKGNETMYKIDMSPARQEEDRKEFAGDMRESAKNPLVPGARIIRGGAAVSVYDNETACREWNYPLSEVNDLGIFSYMEKEGVTDNCRPWAVRMHPDVTVYYYILEGRGTLILGNAMGAAEERFEFGELELVIVPREVSYRMEGEWKAICFHARTSVYGSMAGTVRFPHPVVTLDRPERPEEGETAHLKTPGTYTCYNQTKTMERSLGRILEAEEIHRDQTEPEAVNRLYREITPVDPQTSVMNNRKEAEKNASVLGARVLKRVDAPPVYNANAGLKQSSYPLTWTDDIAICNLAEKSADSDRDRPFDSHSHPDIEEYKFILAGSGSVTIGEGDETCEREYYEFKAGDLVILPRGLAHADAGGYTALYFHAKQSVFGKTPGDSLYPHIAYVYTRPPRPTKEEEEALNDPGTFIKMNSRETYNVYCPNPIVRVEKNPTDMTHLRPDLFPQAASPADMQECPAGDCRESQKQHHERMGLWLSEEGEEKR</sequence>
<dbReference type="AlphaFoldDB" id="A0A3E4TZ93"/>
<dbReference type="Gene3D" id="2.60.120.10">
    <property type="entry name" value="Jelly Rolls"/>
    <property type="match status" value="2"/>
</dbReference>
<evidence type="ECO:0000313" key="3">
    <source>
        <dbReference type="Proteomes" id="UP000261257"/>
    </source>
</evidence>
<feature type="region of interest" description="Disordered" evidence="1">
    <location>
        <begin position="503"/>
        <end position="539"/>
    </location>
</feature>
<evidence type="ECO:0000313" key="2">
    <source>
        <dbReference type="EMBL" id="RGL97862.1"/>
    </source>
</evidence>
<dbReference type="SUPFAM" id="SSF51182">
    <property type="entry name" value="RmlC-like cupins"/>
    <property type="match status" value="1"/>
</dbReference>
<proteinExistence type="predicted"/>
<dbReference type="InterPro" id="IPR014710">
    <property type="entry name" value="RmlC-like_jellyroll"/>
</dbReference>
<gene>
    <name evidence="2" type="ORF">DXC39_24795</name>
</gene>
<dbReference type="Proteomes" id="UP000261257">
    <property type="component" value="Unassembled WGS sequence"/>
</dbReference>
<accession>A0A3E4TZ93</accession>
<organism evidence="2 3">
    <name type="scientific">Hungatella hathewayi</name>
    <dbReference type="NCBI Taxonomy" id="154046"/>
    <lineage>
        <taxon>Bacteria</taxon>
        <taxon>Bacillati</taxon>
        <taxon>Bacillota</taxon>
        <taxon>Clostridia</taxon>
        <taxon>Lachnospirales</taxon>
        <taxon>Lachnospiraceae</taxon>
        <taxon>Hungatella</taxon>
    </lineage>
</organism>
<comment type="caution">
    <text evidence="2">The sequence shown here is derived from an EMBL/GenBank/DDBJ whole genome shotgun (WGS) entry which is preliminary data.</text>
</comment>
<feature type="compositionally biased region" description="Basic and acidic residues" evidence="1">
    <location>
        <begin position="515"/>
        <end position="527"/>
    </location>
</feature>
<evidence type="ECO:0000256" key="1">
    <source>
        <dbReference type="SAM" id="MobiDB-lite"/>
    </source>
</evidence>
<dbReference type="EMBL" id="QSSQ01000035">
    <property type="protein sequence ID" value="RGL97862.1"/>
    <property type="molecule type" value="Genomic_DNA"/>
</dbReference>
<dbReference type="InterPro" id="IPR011051">
    <property type="entry name" value="RmlC_Cupin_sf"/>
</dbReference>
<protein>
    <submittedName>
        <fullName evidence="2">Cupin domain-containing protein</fullName>
    </submittedName>
</protein>
<name>A0A3E4TZ93_9FIRM</name>
<reference evidence="2 3" key="1">
    <citation type="submission" date="2018-08" db="EMBL/GenBank/DDBJ databases">
        <title>A genome reference for cultivated species of the human gut microbiota.</title>
        <authorList>
            <person name="Zou Y."/>
            <person name="Xue W."/>
            <person name="Luo G."/>
        </authorList>
    </citation>
    <scope>NUCLEOTIDE SEQUENCE [LARGE SCALE GENOMIC DNA]</scope>
    <source>
        <strain evidence="2 3">TF05-11AC</strain>
    </source>
</reference>